<name>A0A172Z7L9_9PSED</name>
<dbReference type="AlphaFoldDB" id="A0A172Z7L9"/>
<dbReference type="KEGG" id="panr:A7J50_4673"/>
<evidence type="ECO:0000313" key="1">
    <source>
        <dbReference type="EMBL" id="ANF88019.1"/>
    </source>
</evidence>
<dbReference type="PATRIC" id="fig|219572.3.peg.4804"/>
<dbReference type="RefSeq" id="WP_237140864.1">
    <property type="nucleotide sequence ID" value="NZ_CP015600.1"/>
</dbReference>
<organism evidence="1 2">
    <name type="scientific">Pseudomonas antarctica</name>
    <dbReference type="NCBI Taxonomy" id="219572"/>
    <lineage>
        <taxon>Bacteria</taxon>
        <taxon>Pseudomonadati</taxon>
        <taxon>Pseudomonadota</taxon>
        <taxon>Gammaproteobacteria</taxon>
        <taxon>Pseudomonadales</taxon>
        <taxon>Pseudomonadaceae</taxon>
        <taxon>Pseudomonas</taxon>
    </lineage>
</organism>
<gene>
    <name evidence="1" type="ORF">A7J50_4673</name>
</gene>
<evidence type="ECO:0000313" key="2">
    <source>
        <dbReference type="Proteomes" id="UP000077829"/>
    </source>
</evidence>
<dbReference type="Proteomes" id="UP000077829">
    <property type="component" value="Chromosome"/>
</dbReference>
<dbReference type="EMBL" id="CP015600">
    <property type="protein sequence ID" value="ANF88019.1"/>
    <property type="molecule type" value="Genomic_DNA"/>
</dbReference>
<proteinExistence type="predicted"/>
<reference evidence="1 2" key="1">
    <citation type="submission" date="2016-05" db="EMBL/GenBank/DDBJ databases">
        <title>Complete genome sequence of Pseudomonas antarctica PAMC 27494.</title>
        <authorList>
            <person name="Lee J."/>
        </authorList>
    </citation>
    <scope>NUCLEOTIDE SEQUENCE [LARGE SCALE GENOMIC DNA]</scope>
    <source>
        <strain evidence="1 2">PAMC 27494</strain>
    </source>
</reference>
<accession>A0A172Z7L9</accession>
<protein>
    <submittedName>
        <fullName evidence="1">Uncharacterized protein</fullName>
    </submittedName>
</protein>
<sequence length="301" mass="32458">MNIYRSQLSPQAIHVQLPTQSPASVTVKKSEDSASRTPLISDASVLDKVSDPKFEMKKEFTSPNGLFGVKYSLAAPRPGLSNITFPIIIDEGLQKKADKDAGIYYAMMFGVNTEKGTALGRGYIGMQPRGDGKALIIFSGYGPHFNAPKGRAEFDGVTGASNSTLVDFKFGNKYELTVERDPAAPRILSAYVQDVTDPDNPGPKQHVKDIYVDQNVALAGSDAGFVEQYGAKINKSSQIAPTRGSFFAPFTTDDKGDVKVGEIMSTGLYGRYKNSTVGKQHIVKEQGIGKELEFSLQGVGS</sequence>